<dbReference type="InterPro" id="IPR035979">
    <property type="entry name" value="RBD_domain_sf"/>
</dbReference>
<organism evidence="5 6">
    <name type="scientific">Wallemia hederae</name>
    <dbReference type="NCBI Taxonomy" id="1540922"/>
    <lineage>
        <taxon>Eukaryota</taxon>
        <taxon>Fungi</taxon>
        <taxon>Dikarya</taxon>
        <taxon>Basidiomycota</taxon>
        <taxon>Wallemiomycotina</taxon>
        <taxon>Wallemiomycetes</taxon>
        <taxon>Wallemiales</taxon>
        <taxon>Wallemiaceae</taxon>
        <taxon>Wallemia</taxon>
    </lineage>
</organism>
<keyword evidence="2 3" id="KW-0694">RNA-binding</keyword>
<dbReference type="CDD" id="cd00590">
    <property type="entry name" value="RRM_SF"/>
    <property type="match status" value="1"/>
</dbReference>
<evidence type="ECO:0000256" key="2">
    <source>
        <dbReference type="ARBA" id="ARBA00022884"/>
    </source>
</evidence>
<accession>A0A4T0FTU8</accession>
<dbReference type="PROSITE" id="PS50102">
    <property type="entry name" value="RRM"/>
    <property type="match status" value="1"/>
</dbReference>
<sequence length="643" mass="70836">MADDSYAYPPHPIVHAPKLHIQGLRSHTITNQEIASQLVGCLPARVAPHDEPEEAGIPQDADLQFKQLYAAEKALTLYSHLTFPGHHHTLELLPYSDDDRVVTIPQSVSTTPRIFRNLPPAITPHEVYDLCRKSGPIHSIKLINSGVAVVFAWDQDTSVRLEEDLHCIEYQDSTISVTKYEQSKESSHLHPKAAAFVPATNTGLHTPHTPSYFGHGPGQQVQYTGTNLVDPCNLFIKNLDQTLESNDLFDAFKSFGHIVSARVMRDENDQSRGFGFVSYQSPESAKTALHAMNGVAVRNKAVTVRFHEPKQLRQEKLAAKFAKNDRLGVGMGISTSQLASPLPSDCGLNSPPLSIAPSINGGRRGSGSYFKAALSSNTIPGLEEFKAMTLPMRNEMLGGHLMRALSDIQVFDADAVDRLMGSYGLDELVECLHNRDSLLRCYNGIPVETHLNALRIDSSVVGSAYGAPTAQDDTSRLIKAVQNLGESEYARIGEMLAGLGKKERAMCLFSNDYLIQKVRDAKVLLEVDDHDDEGGAAAQEDNDKQSAKDALNNAVNHEGAVNDDAFTETVQWFNSLQSLETKKQKQKIGEKLFKRVKQNGFKGNTAKLTVKLLDNEDLYSLTLLTEVYPSYLNKVVNVYSDSL</sequence>
<dbReference type="OrthoDB" id="6159137at2759"/>
<dbReference type="EMBL" id="SPNW01000008">
    <property type="protein sequence ID" value="TIA92099.1"/>
    <property type="molecule type" value="Genomic_DNA"/>
</dbReference>
<evidence type="ECO:0000313" key="6">
    <source>
        <dbReference type="Proteomes" id="UP000310189"/>
    </source>
</evidence>
<dbReference type="Pfam" id="PF00076">
    <property type="entry name" value="RRM_1"/>
    <property type="match status" value="1"/>
</dbReference>
<name>A0A4T0FTU8_9BASI</name>
<dbReference type="SUPFAM" id="SSF54928">
    <property type="entry name" value="RNA-binding domain, RBD"/>
    <property type="match status" value="2"/>
</dbReference>
<evidence type="ECO:0000259" key="4">
    <source>
        <dbReference type="PROSITE" id="PS50102"/>
    </source>
</evidence>
<evidence type="ECO:0000313" key="5">
    <source>
        <dbReference type="EMBL" id="TIA92099.1"/>
    </source>
</evidence>
<dbReference type="FunFam" id="3.30.70.330:FF:000383">
    <property type="entry name" value="Sex lethal, isoform D"/>
    <property type="match status" value="1"/>
</dbReference>
<dbReference type="InterPro" id="IPR012677">
    <property type="entry name" value="Nucleotide-bd_a/b_plait_sf"/>
</dbReference>
<comment type="caution">
    <text evidence="5">The sequence shown here is derived from an EMBL/GenBank/DDBJ whole genome shotgun (WGS) entry which is preliminary data.</text>
</comment>
<proteinExistence type="predicted"/>
<dbReference type="AlphaFoldDB" id="A0A4T0FTU8"/>
<gene>
    <name evidence="5" type="ORF">E3P99_00702</name>
</gene>
<dbReference type="Proteomes" id="UP000310189">
    <property type="component" value="Unassembled WGS sequence"/>
</dbReference>
<dbReference type="GO" id="GO:0009967">
    <property type="term" value="P:positive regulation of signal transduction"/>
    <property type="evidence" value="ECO:0007669"/>
    <property type="project" value="UniProtKB-ARBA"/>
</dbReference>
<keyword evidence="1" id="KW-0677">Repeat</keyword>
<keyword evidence="6" id="KW-1185">Reference proteome</keyword>
<evidence type="ECO:0000256" key="1">
    <source>
        <dbReference type="ARBA" id="ARBA00022737"/>
    </source>
</evidence>
<protein>
    <recommendedName>
        <fullName evidence="4">RRM domain-containing protein</fullName>
    </recommendedName>
</protein>
<evidence type="ECO:0000256" key="3">
    <source>
        <dbReference type="PROSITE-ProRule" id="PRU00176"/>
    </source>
</evidence>
<dbReference type="SMART" id="SM00360">
    <property type="entry name" value="RRM"/>
    <property type="match status" value="2"/>
</dbReference>
<reference evidence="5 6" key="1">
    <citation type="submission" date="2019-03" db="EMBL/GenBank/DDBJ databases">
        <title>Sequencing 23 genomes of Wallemia ichthyophaga.</title>
        <authorList>
            <person name="Gostincar C."/>
        </authorList>
    </citation>
    <scope>NUCLEOTIDE SEQUENCE [LARGE SCALE GENOMIC DNA]</scope>
    <source>
        <strain evidence="5 6">EXF-5753</strain>
    </source>
</reference>
<dbReference type="InterPro" id="IPR000504">
    <property type="entry name" value="RRM_dom"/>
</dbReference>
<dbReference type="GO" id="GO:0003729">
    <property type="term" value="F:mRNA binding"/>
    <property type="evidence" value="ECO:0007669"/>
    <property type="project" value="UniProtKB-ARBA"/>
</dbReference>
<dbReference type="GO" id="GO:0010629">
    <property type="term" value="P:negative regulation of gene expression"/>
    <property type="evidence" value="ECO:0007669"/>
    <property type="project" value="UniProtKB-ARBA"/>
</dbReference>
<feature type="domain" description="RRM" evidence="4">
    <location>
        <begin position="232"/>
        <end position="309"/>
    </location>
</feature>
<dbReference type="Gene3D" id="3.30.70.330">
    <property type="match status" value="1"/>
</dbReference>
<dbReference type="PANTHER" id="PTHR24012">
    <property type="entry name" value="RNA BINDING PROTEIN"/>
    <property type="match status" value="1"/>
</dbReference>
<dbReference type="Gene3D" id="1.10.1900.10">
    <property type="entry name" value="c-terminal domain of poly(a) binding protein"/>
    <property type="match status" value="1"/>
</dbReference>
<dbReference type="GO" id="GO:0005737">
    <property type="term" value="C:cytoplasm"/>
    <property type="evidence" value="ECO:0007669"/>
    <property type="project" value="UniProtKB-ARBA"/>
</dbReference>